<sequence>KGAAGAEGAEGAEGAKGAEKVLTCWGFQTCTFPLASSTKSIIAYNILFPARKPSTAQIAFCYKTQNNIKHSL</sequence>
<comment type="caution">
    <text evidence="1">The sequence shown here is derived from an EMBL/GenBank/DDBJ whole genome shotgun (WGS) entry which is preliminary data.</text>
</comment>
<organism evidence="1 2">
    <name type="scientific">Rotaria magnacalcarata</name>
    <dbReference type="NCBI Taxonomy" id="392030"/>
    <lineage>
        <taxon>Eukaryota</taxon>
        <taxon>Metazoa</taxon>
        <taxon>Spiralia</taxon>
        <taxon>Gnathifera</taxon>
        <taxon>Rotifera</taxon>
        <taxon>Eurotatoria</taxon>
        <taxon>Bdelloidea</taxon>
        <taxon>Philodinida</taxon>
        <taxon>Philodinidae</taxon>
        <taxon>Rotaria</taxon>
    </lineage>
</organism>
<feature type="non-terminal residue" evidence="1">
    <location>
        <position position="1"/>
    </location>
</feature>
<evidence type="ECO:0000313" key="2">
    <source>
        <dbReference type="Proteomes" id="UP000663866"/>
    </source>
</evidence>
<reference evidence="1" key="1">
    <citation type="submission" date="2021-02" db="EMBL/GenBank/DDBJ databases">
        <authorList>
            <person name="Nowell W R."/>
        </authorList>
    </citation>
    <scope>NUCLEOTIDE SEQUENCE</scope>
</reference>
<gene>
    <name evidence="1" type="ORF">OVN521_LOCUS25957</name>
</gene>
<evidence type="ECO:0000313" key="1">
    <source>
        <dbReference type="EMBL" id="CAF4193139.1"/>
    </source>
</evidence>
<dbReference type="AlphaFoldDB" id="A0A820B417"/>
<name>A0A820B417_9BILA</name>
<protein>
    <submittedName>
        <fullName evidence="1">Uncharacterized protein</fullName>
    </submittedName>
</protein>
<dbReference type="Proteomes" id="UP000663866">
    <property type="component" value="Unassembled WGS sequence"/>
</dbReference>
<keyword evidence="2" id="KW-1185">Reference proteome</keyword>
<accession>A0A820B417</accession>
<proteinExistence type="predicted"/>
<dbReference type="EMBL" id="CAJOBG010006643">
    <property type="protein sequence ID" value="CAF4193139.1"/>
    <property type="molecule type" value="Genomic_DNA"/>
</dbReference>